<name>A0A7J6HYR8_CANSA</name>
<dbReference type="AlphaFoldDB" id="A0A7J6HYR8"/>
<dbReference type="InterPro" id="IPR002048">
    <property type="entry name" value="EF_hand_dom"/>
</dbReference>
<dbReference type="GO" id="GO:0005509">
    <property type="term" value="F:calcium ion binding"/>
    <property type="evidence" value="ECO:0007669"/>
    <property type="project" value="InterPro"/>
</dbReference>
<feature type="region of interest" description="Disordered" evidence="2">
    <location>
        <begin position="1"/>
        <end position="39"/>
    </location>
</feature>
<dbReference type="PANTHER" id="PTHR22602">
    <property type="entry name" value="TRANSFERASE CAF17, MITOCHONDRIAL-RELATED"/>
    <property type="match status" value="1"/>
</dbReference>
<dbReference type="PANTHER" id="PTHR22602:SF0">
    <property type="entry name" value="TRANSFERASE CAF17, MITOCHONDRIAL-RELATED"/>
    <property type="match status" value="1"/>
</dbReference>
<dbReference type="Gene3D" id="1.10.238.10">
    <property type="entry name" value="EF-hand"/>
    <property type="match status" value="1"/>
</dbReference>
<dbReference type="GO" id="GO:0005759">
    <property type="term" value="C:mitochondrial matrix"/>
    <property type="evidence" value="ECO:0007669"/>
    <property type="project" value="TreeGrafter"/>
</dbReference>
<comment type="caution">
    <text evidence="4">The sequence shown here is derived from an EMBL/GenBank/DDBJ whole genome shotgun (WGS) entry which is preliminary data.</text>
</comment>
<keyword evidence="1" id="KW-0106">Calcium</keyword>
<gene>
    <name evidence="4" type="ORF">G4B88_021165</name>
</gene>
<dbReference type="SUPFAM" id="SSF103025">
    <property type="entry name" value="Folate-binding domain"/>
    <property type="match status" value="1"/>
</dbReference>
<organism evidence="4 5">
    <name type="scientific">Cannabis sativa</name>
    <name type="common">Hemp</name>
    <name type="synonym">Marijuana</name>
    <dbReference type="NCBI Taxonomy" id="3483"/>
    <lineage>
        <taxon>Eukaryota</taxon>
        <taxon>Viridiplantae</taxon>
        <taxon>Streptophyta</taxon>
        <taxon>Embryophyta</taxon>
        <taxon>Tracheophyta</taxon>
        <taxon>Spermatophyta</taxon>
        <taxon>Magnoliopsida</taxon>
        <taxon>eudicotyledons</taxon>
        <taxon>Gunneridae</taxon>
        <taxon>Pentapetalae</taxon>
        <taxon>rosids</taxon>
        <taxon>fabids</taxon>
        <taxon>Rosales</taxon>
        <taxon>Cannabaceae</taxon>
        <taxon>Cannabis</taxon>
    </lineage>
</organism>
<dbReference type="PROSITE" id="PS50222">
    <property type="entry name" value="EF_HAND_2"/>
    <property type="match status" value="1"/>
</dbReference>
<dbReference type="SUPFAM" id="SSF47473">
    <property type="entry name" value="EF-hand"/>
    <property type="match status" value="1"/>
</dbReference>
<sequence>MSLQKPPSKSRPRKSGSFSFPPQIPLRDEPASEKDSSTLVTPNLATVPAPPMYTALLSPQGRFLYAMVLYRPAVARADDKLNEARSGPGSNPDEAFELFADVDAFVLDELLNTLKSFVLNMAIQVPNMSGNYTRKAVVAVKSKLVEVEWTKEQLRSKFISEDMDGDGKLSKNEIKKVFKDLGSSSGFYRAKKALWRADADDNGYININDHEFEDLLQYAYDCGYKVKP</sequence>
<dbReference type="InterPro" id="IPR011992">
    <property type="entry name" value="EF-hand-dom_pair"/>
</dbReference>
<proteinExistence type="predicted"/>
<evidence type="ECO:0000313" key="4">
    <source>
        <dbReference type="EMBL" id="KAF4399951.1"/>
    </source>
</evidence>
<reference evidence="4 5" key="1">
    <citation type="journal article" date="2020" name="bioRxiv">
        <title>Sequence and annotation of 42 cannabis genomes reveals extensive copy number variation in cannabinoid synthesis and pathogen resistance genes.</title>
        <authorList>
            <person name="Mckernan K.J."/>
            <person name="Helbert Y."/>
            <person name="Kane L.T."/>
            <person name="Ebling H."/>
            <person name="Zhang L."/>
            <person name="Liu B."/>
            <person name="Eaton Z."/>
            <person name="Mclaughlin S."/>
            <person name="Kingan S."/>
            <person name="Baybayan P."/>
            <person name="Concepcion G."/>
            <person name="Jordan M."/>
            <person name="Riva A."/>
            <person name="Barbazuk W."/>
            <person name="Harkins T."/>
        </authorList>
    </citation>
    <scope>NUCLEOTIDE SEQUENCE [LARGE SCALE GENOMIC DNA]</scope>
    <source>
        <strain evidence="5">cv. Jamaican Lion 4</strain>
        <tissue evidence="4">Leaf</tissue>
    </source>
</reference>
<dbReference type="InterPro" id="IPR045179">
    <property type="entry name" value="YgfZ/GcvT"/>
</dbReference>
<protein>
    <recommendedName>
        <fullName evidence="3">EF-hand domain-containing protein</fullName>
    </recommendedName>
</protein>
<keyword evidence="5" id="KW-1185">Reference proteome</keyword>
<evidence type="ECO:0000259" key="3">
    <source>
        <dbReference type="PROSITE" id="PS50222"/>
    </source>
</evidence>
<evidence type="ECO:0000256" key="1">
    <source>
        <dbReference type="ARBA" id="ARBA00022837"/>
    </source>
</evidence>
<accession>A0A7J6HYR8</accession>
<dbReference type="InterPro" id="IPR018247">
    <property type="entry name" value="EF_Hand_1_Ca_BS"/>
</dbReference>
<feature type="compositionally biased region" description="Basic and acidic residues" evidence="2">
    <location>
        <begin position="26"/>
        <end position="36"/>
    </location>
</feature>
<feature type="domain" description="EF-hand" evidence="3">
    <location>
        <begin position="149"/>
        <end position="184"/>
    </location>
</feature>
<dbReference type="Proteomes" id="UP000583929">
    <property type="component" value="Unassembled WGS sequence"/>
</dbReference>
<evidence type="ECO:0000313" key="5">
    <source>
        <dbReference type="Proteomes" id="UP000583929"/>
    </source>
</evidence>
<dbReference type="GO" id="GO:0016226">
    <property type="term" value="P:iron-sulfur cluster assembly"/>
    <property type="evidence" value="ECO:0007669"/>
    <property type="project" value="TreeGrafter"/>
</dbReference>
<dbReference type="EMBL" id="JAATIQ010000020">
    <property type="protein sequence ID" value="KAF4399951.1"/>
    <property type="molecule type" value="Genomic_DNA"/>
</dbReference>
<dbReference type="PROSITE" id="PS00018">
    <property type="entry name" value="EF_HAND_1"/>
    <property type="match status" value="1"/>
</dbReference>
<evidence type="ECO:0000256" key="2">
    <source>
        <dbReference type="SAM" id="MobiDB-lite"/>
    </source>
</evidence>